<dbReference type="Pfam" id="PF00397">
    <property type="entry name" value="WW"/>
    <property type="match status" value="1"/>
</dbReference>
<dbReference type="PANTHER" id="PTHR23176">
    <property type="entry name" value="RHO/RAC/CDC GTPASE-ACTIVATING PROTEIN"/>
    <property type="match status" value="1"/>
</dbReference>
<keyword evidence="2" id="KW-0343">GTPase activation</keyword>
<dbReference type="SUPFAM" id="SSF48350">
    <property type="entry name" value="GTPase activation domain, GAP"/>
    <property type="match status" value="1"/>
</dbReference>
<dbReference type="InterPro" id="IPR036020">
    <property type="entry name" value="WW_dom_sf"/>
</dbReference>
<dbReference type="GO" id="GO:0007165">
    <property type="term" value="P:signal transduction"/>
    <property type="evidence" value="ECO:0007669"/>
    <property type="project" value="InterPro"/>
</dbReference>
<evidence type="ECO:0000313" key="10">
    <source>
        <dbReference type="Proteomes" id="UP000646827"/>
    </source>
</evidence>
<dbReference type="Proteomes" id="UP000646827">
    <property type="component" value="Unassembled WGS sequence"/>
</dbReference>
<reference evidence="9 10" key="1">
    <citation type="submission" date="2020-12" db="EMBL/GenBank/DDBJ databases">
        <title>Metabolic potential, ecology and presence of endohyphal bacteria is reflected in genomic diversity of Mucoromycotina.</title>
        <authorList>
            <person name="Muszewska A."/>
            <person name="Okrasinska A."/>
            <person name="Steczkiewicz K."/>
            <person name="Drgas O."/>
            <person name="Orlowska M."/>
            <person name="Perlinska-Lenart U."/>
            <person name="Aleksandrzak-Piekarczyk T."/>
            <person name="Szatraj K."/>
            <person name="Zielenkiewicz U."/>
            <person name="Pilsyk S."/>
            <person name="Malc E."/>
            <person name="Mieczkowski P."/>
            <person name="Kruszewska J.S."/>
            <person name="Biernat P."/>
            <person name="Pawlowska J."/>
        </authorList>
    </citation>
    <scope>NUCLEOTIDE SEQUENCE [LARGE SCALE GENOMIC DNA]</scope>
    <source>
        <strain evidence="9 10">CBS 142.35</strain>
    </source>
</reference>
<keyword evidence="10" id="KW-1185">Reference proteome</keyword>
<dbReference type="Pfam" id="PF00169">
    <property type="entry name" value="PH"/>
    <property type="match status" value="1"/>
</dbReference>
<dbReference type="CDD" id="cd00821">
    <property type="entry name" value="PH"/>
    <property type="match status" value="1"/>
</dbReference>
<feature type="domain" description="Rho-GAP" evidence="8">
    <location>
        <begin position="491"/>
        <end position="672"/>
    </location>
</feature>
<dbReference type="CDD" id="cd00174">
    <property type="entry name" value="SH3"/>
    <property type="match status" value="1"/>
</dbReference>
<feature type="domain" description="PH" evidence="6">
    <location>
        <begin position="272"/>
        <end position="385"/>
    </location>
</feature>
<dbReference type="Gene3D" id="2.30.30.40">
    <property type="entry name" value="SH3 Domains"/>
    <property type="match status" value="1"/>
</dbReference>
<dbReference type="SUPFAM" id="SSF51045">
    <property type="entry name" value="WW domain"/>
    <property type="match status" value="1"/>
</dbReference>
<feature type="compositionally biased region" description="Basic and acidic residues" evidence="4">
    <location>
        <begin position="420"/>
        <end position="445"/>
    </location>
</feature>
<dbReference type="PROSITE" id="PS50003">
    <property type="entry name" value="PH_DOMAIN"/>
    <property type="match status" value="1"/>
</dbReference>
<dbReference type="Pfam" id="PF00018">
    <property type="entry name" value="SH3_1"/>
    <property type="match status" value="1"/>
</dbReference>
<comment type="caution">
    <text evidence="9">The sequence shown here is derived from an EMBL/GenBank/DDBJ whole genome shotgun (WGS) entry which is preliminary data.</text>
</comment>
<dbReference type="InterPro" id="IPR036028">
    <property type="entry name" value="SH3-like_dom_sf"/>
</dbReference>
<feature type="region of interest" description="Disordered" evidence="4">
    <location>
        <begin position="676"/>
        <end position="695"/>
    </location>
</feature>
<dbReference type="SUPFAM" id="SSF50044">
    <property type="entry name" value="SH3-domain"/>
    <property type="match status" value="1"/>
</dbReference>
<dbReference type="OrthoDB" id="79452at2759"/>
<feature type="domain" description="SH3" evidence="5">
    <location>
        <begin position="1"/>
        <end position="59"/>
    </location>
</feature>
<dbReference type="Gene3D" id="2.20.70.10">
    <property type="match status" value="1"/>
</dbReference>
<accession>A0A8H7VE57</accession>
<feature type="compositionally biased region" description="Basic and acidic residues" evidence="4">
    <location>
        <begin position="88"/>
        <end position="103"/>
    </location>
</feature>
<evidence type="ECO:0000256" key="3">
    <source>
        <dbReference type="PROSITE-ProRule" id="PRU00192"/>
    </source>
</evidence>
<feature type="region of interest" description="Disordered" evidence="4">
    <location>
        <begin position="410"/>
        <end position="462"/>
    </location>
</feature>
<dbReference type="InterPro" id="IPR000198">
    <property type="entry name" value="RhoGAP_dom"/>
</dbReference>
<dbReference type="AlphaFoldDB" id="A0A8H7VE57"/>
<dbReference type="Gene3D" id="1.10.555.10">
    <property type="entry name" value="Rho GTPase activation protein"/>
    <property type="match status" value="1"/>
</dbReference>
<dbReference type="InterPro" id="IPR050729">
    <property type="entry name" value="Rho-GAP"/>
</dbReference>
<dbReference type="PROSITE" id="PS50238">
    <property type="entry name" value="RHOGAP"/>
    <property type="match status" value="1"/>
</dbReference>
<dbReference type="Gene3D" id="2.30.29.30">
    <property type="entry name" value="Pleckstrin-homology domain (PH domain)/Phosphotyrosine-binding domain (PTB)"/>
    <property type="match status" value="1"/>
</dbReference>
<protein>
    <recommendedName>
        <fullName evidence="11">RhoGAP-domain-containing protein</fullName>
    </recommendedName>
</protein>
<name>A0A8H7VE57_9FUNG</name>
<keyword evidence="1 3" id="KW-0728">SH3 domain</keyword>
<evidence type="ECO:0000256" key="1">
    <source>
        <dbReference type="ARBA" id="ARBA00022443"/>
    </source>
</evidence>
<dbReference type="InterPro" id="IPR001452">
    <property type="entry name" value="SH3_domain"/>
</dbReference>
<dbReference type="Pfam" id="PF00620">
    <property type="entry name" value="RhoGAP"/>
    <property type="match status" value="1"/>
</dbReference>
<dbReference type="SMART" id="SM00456">
    <property type="entry name" value="WW"/>
    <property type="match status" value="1"/>
</dbReference>
<dbReference type="PROSITE" id="PS50002">
    <property type="entry name" value="SH3"/>
    <property type="match status" value="1"/>
</dbReference>
<dbReference type="SMART" id="SM00233">
    <property type="entry name" value="PH"/>
    <property type="match status" value="1"/>
</dbReference>
<evidence type="ECO:0008006" key="11">
    <source>
        <dbReference type="Google" id="ProtNLM"/>
    </source>
</evidence>
<dbReference type="InterPro" id="IPR008936">
    <property type="entry name" value="Rho_GTPase_activation_prot"/>
</dbReference>
<dbReference type="InterPro" id="IPR001849">
    <property type="entry name" value="PH_domain"/>
</dbReference>
<evidence type="ECO:0000313" key="9">
    <source>
        <dbReference type="EMBL" id="KAG2219741.1"/>
    </source>
</evidence>
<evidence type="ECO:0000259" key="7">
    <source>
        <dbReference type="PROSITE" id="PS50020"/>
    </source>
</evidence>
<sequence length="695" mass="80472">MVQYLIAVWDYVAEGEFELSFKQGDKIKLLEKHNDDWWEGELNDEIGFFPANRIRLEVENNTLDNGQQRAVVNDILTESSTSSNKNVVPEHENSFQEQQRDDSQQQQQRQPKLPPRRHSSNDNNINIPAGPSETPLINDSIHDSNNKDNHNDNNNDNNILPGGWKNAYDDQGIIYYFNEHTGESRWDKPTIYEENDNLATQLHNTMTLSSQPPSSSVNVPQHHHHHHQQHPILPPPQHNDNNEEVESLETGLQRLNPFELKQLQLDQLQPDWIRQQSFIQMKMTAEKDNGGGKLSSWKIYYGVLSNGFLILYKDNYSKTKKYSKPLTPIGCFDLDNCRIEPAAKGDTKRKHSFLINTPRKVTIYVQTSNDKELSAWLDAIMRELIARKEGHNEESDIMRLLRKLTSDSEQMKVNRKMSKKKELDDRDWRNRYKHEPTTGTDEKGRPSNKKIGNWFGKPHGRTTDKLPPQAIAENNITQQQPLGNGLFGGFLTMEKDGDLPRVVQMCIEEVEARGLNSVGIYRLSGPASSIQRYRAAFNRGESISFEDTDINAVTGLLKLYFRELKNPLMTFEYYDWFIDAAREEEYDERMYRIKATIHVLPKTNFMVLEYLMRHLSRVADYSDINKMEPSNLALIFSQGLLRPPADDLSGIMQTDLQSKVIEAIIQQVDWFFEKDDDEDNNEEQQQQLVQDQPLI</sequence>
<evidence type="ECO:0000256" key="4">
    <source>
        <dbReference type="SAM" id="MobiDB-lite"/>
    </source>
</evidence>
<gene>
    <name evidence="9" type="ORF">INT45_007780</name>
</gene>
<evidence type="ECO:0000259" key="8">
    <source>
        <dbReference type="PROSITE" id="PS50238"/>
    </source>
</evidence>
<dbReference type="PANTHER" id="PTHR23176:SF129">
    <property type="entry name" value="RHO GTPASE ACTIVATING PROTEIN AT 16F, ISOFORM E-RELATED"/>
    <property type="match status" value="1"/>
</dbReference>
<feature type="domain" description="WW" evidence="7">
    <location>
        <begin position="158"/>
        <end position="191"/>
    </location>
</feature>
<dbReference type="EMBL" id="JAEPRB010000166">
    <property type="protein sequence ID" value="KAG2219741.1"/>
    <property type="molecule type" value="Genomic_DNA"/>
</dbReference>
<dbReference type="SUPFAM" id="SSF50729">
    <property type="entry name" value="PH domain-like"/>
    <property type="match status" value="1"/>
</dbReference>
<dbReference type="GO" id="GO:0005737">
    <property type="term" value="C:cytoplasm"/>
    <property type="evidence" value="ECO:0007669"/>
    <property type="project" value="TreeGrafter"/>
</dbReference>
<feature type="region of interest" description="Disordered" evidence="4">
    <location>
        <begin position="78"/>
        <end position="162"/>
    </location>
</feature>
<feature type="compositionally biased region" description="Basic and acidic residues" evidence="4">
    <location>
        <begin position="140"/>
        <end position="153"/>
    </location>
</feature>
<dbReference type="CDD" id="cd00159">
    <property type="entry name" value="RhoGAP"/>
    <property type="match status" value="1"/>
</dbReference>
<evidence type="ECO:0000259" key="6">
    <source>
        <dbReference type="PROSITE" id="PS50003"/>
    </source>
</evidence>
<feature type="compositionally biased region" description="Low complexity" evidence="4">
    <location>
        <begin position="208"/>
        <end position="220"/>
    </location>
</feature>
<dbReference type="CDD" id="cd00201">
    <property type="entry name" value="WW"/>
    <property type="match status" value="1"/>
</dbReference>
<dbReference type="PROSITE" id="PS50020">
    <property type="entry name" value="WW_DOMAIN_2"/>
    <property type="match status" value="1"/>
</dbReference>
<dbReference type="SMART" id="SM00326">
    <property type="entry name" value="SH3"/>
    <property type="match status" value="1"/>
</dbReference>
<dbReference type="InterPro" id="IPR001202">
    <property type="entry name" value="WW_dom"/>
</dbReference>
<dbReference type="PROSITE" id="PS01159">
    <property type="entry name" value="WW_DOMAIN_1"/>
    <property type="match status" value="1"/>
</dbReference>
<dbReference type="SMART" id="SM00324">
    <property type="entry name" value="RhoGAP"/>
    <property type="match status" value="1"/>
</dbReference>
<organism evidence="9 10">
    <name type="scientific">Circinella minor</name>
    <dbReference type="NCBI Taxonomy" id="1195481"/>
    <lineage>
        <taxon>Eukaryota</taxon>
        <taxon>Fungi</taxon>
        <taxon>Fungi incertae sedis</taxon>
        <taxon>Mucoromycota</taxon>
        <taxon>Mucoromycotina</taxon>
        <taxon>Mucoromycetes</taxon>
        <taxon>Mucorales</taxon>
        <taxon>Lichtheimiaceae</taxon>
        <taxon>Circinella</taxon>
    </lineage>
</organism>
<dbReference type="PRINTS" id="PR00452">
    <property type="entry name" value="SH3DOMAIN"/>
</dbReference>
<evidence type="ECO:0000256" key="2">
    <source>
        <dbReference type="ARBA" id="ARBA00022468"/>
    </source>
</evidence>
<evidence type="ECO:0000259" key="5">
    <source>
        <dbReference type="PROSITE" id="PS50002"/>
    </source>
</evidence>
<feature type="compositionally biased region" description="Low complexity" evidence="4">
    <location>
        <begin position="683"/>
        <end position="695"/>
    </location>
</feature>
<dbReference type="GO" id="GO:0005096">
    <property type="term" value="F:GTPase activator activity"/>
    <property type="evidence" value="ECO:0007669"/>
    <property type="project" value="UniProtKB-KW"/>
</dbReference>
<proteinExistence type="predicted"/>
<dbReference type="InterPro" id="IPR011993">
    <property type="entry name" value="PH-like_dom_sf"/>
</dbReference>
<feature type="region of interest" description="Disordered" evidence="4">
    <location>
        <begin position="207"/>
        <end position="243"/>
    </location>
</feature>